<evidence type="ECO:0000313" key="2">
    <source>
        <dbReference type="Proteomes" id="UP000017836"/>
    </source>
</evidence>
<dbReference type="AlphaFoldDB" id="W1P3K5"/>
<dbReference type="EMBL" id="KI394661">
    <property type="protein sequence ID" value="ERN02204.1"/>
    <property type="molecule type" value="Genomic_DNA"/>
</dbReference>
<sequence>MESQKYWGIRAIGHLNQYLDGADRKVLGGIPFYKDDEASAVVLNLFEDFQMQGMEWNIGNAYPHFGGLSSPQLLCPSRSSESNPFAHEVSALEGSSARYSKGKENKRCPPMILRQFKCDSIQNCLAPFFNPPYIVPLGLKRPNQHLSKTTYFPYNKITLKFYNIGCRGVLRADGVGASEVESKEDG</sequence>
<accession>W1P3K5</accession>
<reference evidence="2" key="1">
    <citation type="journal article" date="2013" name="Science">
        <title>The Amborella genome and the evolution of flowering plants.</title>
        <authorList>
            <consortium name="Amborella Genome Project"/>
        </authorList>
    </citation>
    <scope>NUCLEOTIDE SEQUENCE [LARGE SCALE GENOMIC DNA]</scope>
</reference>
<evidence type="ECO:0000313" key="1">
    <source>
        <dbReference type="EMBL" id="ERN02204.1"/>
    </source>
</evidence>
<proteinExistence type="predicted"/>
<protein>
    <submittedName>
        <fullName evidence="1">Uncharacterized protein</fullName>
    </submittedName>
</protein>
<name>W1P3K5_AMBTC</name>
<keyword evidence="2" id="KW-1185">Reference proteome</keyword>
<dbReference type="HOGENOM" id="CLU_1456341_0_0_1"/>
<dbReference type="Gramene" id="ERN02204">
    <property type="protein sequence ID" value="ERN02204"/>
    <property type="gene ID" value="AMTR_s00045p00208770"/>
</dbReference>
<gene>
    <name evidence="1" type="ORF">AMTR_s00045p00208770</name>
</gene>
<organism evidence="1 2">
    <name type="scientific">Amborella trichopoda</name>
    <dbReference type="NCBI Taxonomy" id="13333"/>
    <lineage>
        <taxon>Eukaryota</taxon>
        <taxon>Viridiplantae</taxon>
        <taxon>Streptophyta</taxon>
        <taxon>Embryophyta</taxon>
        <taxon>Tracheophyta</taxon>
        <taxon>Spermatophyta</taxon>
        <taxon>Magnoliopsida</taxon>
        <taxon>Amborellales</taxon>
        <taxon>Amborellaceae</taxon>
        <taxon>Amborella</taxon>
    </lineage>
</organism>
<dbReference type="Proteomes" id="UP000017836">
    <property type="component" value="Unassembled WGS sequence"/>
</dbReference>